<proteinExistence type="predicted"/>
<dbReference type="Proteomes" id="UP000266723">
    <property type="component" value="Unassembled WGS sequence"/>
</dbReference>
<protein>
    <submittedName>
        <fullName evidence="1">Uncharacterized protein</fullName>
    </submittedName>
</protein>
<evidence type="ECO:0000313" key="1">
    <source>
        <dbReference type="EMBL" id="KAF3579282.1"/>
    </source>
</evidence>
<keyword evidence="2" id="KW-1185">Reference proteome</keyword>
<evidence type="ECO:0000313" key="2">
    <source>
        <dbReference type="Proteomes" id="UP000266723"/>
    </source>
</evidence>
<gene>
    <name evidence="1" type="ORF">DY000_02030970</name>
</gene>
<accession>A0ABQ7DNU5</accession>
<sequence>MGHQTPLSIVLGCTCARSERIHSLIGDVWPGEWAVILDSIQTRGLDQDETLPPWWGLFGVGRKFDGEVGSVCIKGDASSHTPNACAAPVAILGLSSGNLRGRVLARLRIRGMRRFNKTRRPKLRILMLDPAGIACAS</sequence>
<comment type="caution">
    <text evidence="1">The sequence shown here is derived from an EMBL/GenBank/DDBJ whole genome shotgun (WGS) entry which is preliminary data.</text>
</comment>
<name>A0ABQ7DNU5_BRACR</name>
<organism evidence="1 2">
    <name type="scientific">Brassica cretica</name>
    <name type="common">Mustard</name>
    <dbReference type="NCBI Taxonomy" id="69181"/>
    <lineage>
        <taxon>Eukaryota</taxon>
        <taxon>Viridiplantae</taxon>
        <taxon>Streptophyta</taxon>
        <taxon>Embryophyta</taxon>
        <taxon>Tracheophyta</taxon>
        <taxon>Spermatophyta</taxon>
        <taxon>Magnoliopsida</taxon>
        <taxon>eudicotyledons</taxon>
        <taxon>Gunneridae</taxon>
        <taxon>Pentapetalae</taxon>
        <taxon>rosids</taxon>
        <taxon>malvids</taxon>
        <taxon>Brassicales</taxon>
        <taxon>Brassicaceae</taxon>
        <taxon>Brassiceae</taxon>
        <taxon>Brassica</taxon>
    </lineage>
</organism>
<dbReference type="EMBL" id="QGKV02000649">
    <property type="protein sequence ID" value="KAF3579282.1"/>
    <property type="molecule type" value="Genomic_DNA"/>
</dbReference>
<reference evidence="1 2" key="1">
    <citation type="journal article" date="2020" name="BMC Genomics">
        <title>Intraspecific diversification of the crop wild relative Brassica cretica Lam. using demographic model selection.</title>
        <authorList>
            <person name="Kioukis A."/>
            <person name="Michalopoulou V.A."/>
            <person name="Briers L."/>
            <person name="Pirintsos S."/>
            <person name="Studholme D.J."/>
            <person name="Pavlidis P."/>
            <person name="Sarris P.F."/>
        </authorList>
    </citation>
    <scope>NUCLEOTIDE SEQUENCE [LARGE SCALE GENOMIC DNA]</scope>
    <source>
        <strain evidence="2">cv. PFS-1207/04</strain>
    </source>
</reference>